<evidence type="ECO:0000313" key="3">
    <source>
        <dbReference type="Proteomes" id="UP001054945"/>
    </source>
</evidence>
<name>A0AAV4R9F2_CAEEX</name>
<evidence type="ECO:0000313" key="2">
    <source>
        <dbReference type="EMBL" id="GIY18100.1"/>
    </source>
</evidence>
<sequence>MKTKFLAHLPWGGKDHVTDTSSTTLSQGSPEIRAGSIRDSGRTVAEQEKKRNNYSCRWNKKTKKDSIPSAKSFLSLRTKNRDDDVLLLRDSYRAGSFRDSGRTGTEQEKGEITIPASGMKTLKDSIRLAKSFLCIETKNRDDDVLLLHLRNSYSYGYNG</sequence>
<evidence type="ECO:0000256" key="1">
    <source>
        <dbReference type="SAM" id="MobiDB-lite"/>
    </source>
</evidence>
<protein>
    <submittedName>
        <fullName evidence="2">Uncharacterized protein</fullName>
    </submittedName>
</protein>
<gene>
    <name evidence="2" type="ORF">CEXT_598421</name>
</gene>
<keyword evidence="3" id="KW-1185">Reference proteome</keyword>
<dbReference type="Proteomes" id="UP001054945">
    <property type="component" value="Unassembled WGS sequence"/>
</dbReference>
<proteinExistence type="predicted"/>
<organism evidence="2 3">
    <name type="scientific">Caerostris extrusa</name>
    <name type="common">Bark spider</name>
    <name type="synonym">Caerostris bankana</name>
    <dbReference type="NCBI Taxonomy" id="172846"/>
    <lineage>
        <taxon>Eukaryota</taxon>
        <taxon>Metazoa</taxon>
        <taxon>Ecdysozoa</taxon>
        <taxon>Arthropoda</taxon>
        <taxon>Chelicerata</taxon>
        <taxon>Arachnida</taxon>
        <taxon>Araneae</taxon>
        <taxon>Araneomorphae</taxon>
        <taxon>Entelegynae</taxon>
        <taxon>Araneoidea</taxon>
        <taxon>Araneidae</taxon>
        <taxon>Caerostris</taxon>
    </lineage>
</organism>
<comment type="caution">
    <text evidence="2">The sequence shown here is derived from an EMBL/GenBank/DDBJ whole genome shotgun (WGS) entry which is preliminary data.</text>
</comment>
<feature type="compositionally biased region" description="Basic and acidic residues" evidence="1">
    <location>
        <begin position="39"/>
        <end position="51"/>
    </location>
</feature>
<reference evidence="2 3" key="1">
    <citation type="submission" date="2021-06" db="EMBL/GenBank/DDBJ databases">
        <title>Caerostris extrusa draft genome.</title>
        <authorList>
            <person name="Kono N."/>
            <person name="Arakawa K."/>
        </authorList>
    </citation>
    <scope>NUCLEOTIDE SEQUENCE [LARGE SCALE GENOMIC DNA]</scope>
</reference>
<feature type="compositionally biased region" description="Polar residues" evidence="1">
    <location>
        <begin position="19"/>
        <end position="29"/>
    </location>
</feature>
<dbReference type="AlphaFoldDB" id="A0AAV4R9F2"/>
<accession>A0AAV4R9F2</accession>
<feature type="region of interest" description="Disordered" evidence="1">
    <location>
        <begin position="12"/>
        <end position="61"/>
    </location>
</feature>
<dbReference type="EMBL" id="BPLR01007575">
    <property type="protein sequence ID" value="GIY18100.1"/>
    <property type="molecule type" value="Genomic_DNA"/>
</dbReference>